<gene>
    <name evidence="8" type="primary">chrA1</name>
    <name evidence="8" type="ordered locus">Cst_c07410</name>
</gene>
<dbReference type="STRING" id="1121335.Cst_c07410"/>
<dbReference type="GO" id="GO:0015109">
    <property type="term" value="F:chromate transmembrane transporter activity"/>
    <property type="evidence" value="ECO:0007669"/>
    <property type="project" value="InterPro"/>
</dbReference>
<organism evidence="8 9">
    <name type="scientific">Thermoclostridium stercorarium (strain ATCC 35414 / DSM 8532 / NCIMB 11754)</name>
    <name type="common">Clostridium stercorarium</name>
    <dbReference type="NCBI Taxonomy" id="1121335"/>
    <lineage>
        <taxon>Bacteria</taxon>
        <taxon>Bacillati</taxon>
        <taxon>Bacillota</taxon>
        <taxon>Clostridia</taxon>
        <taxon>Eubacteriales</taxon>
        <taxon>Oscillospiraceae</taxon>
        <taxon>Thermoclostridium</taxon>
    </lineage>
</organism>
<dbReference type="PATRIC" id="fig|1121335.3.peg.720"/>
<evidence type="ECO:0000256" key="3">
    <source>
        <dbReference type="ARBA" id="ARBA00022475"/>
    </source>
</evidence>
<feature type="transmembrane region" description="Helical" evidence="7">
    <location>
        <begin position="87"/>
        <end position="106"/>
    </location>
</feature>
<keyword evidence="4 7" id="KW-0812">Transmembrane</keyword>
<feature type="transmembrane region" description="Helical" evidence="7">
    <location>
        <begin position="51"/>
        <end position="75"/>
    </location>
</feature>
<accession>L7VMQ6</accession>
<dbReference type="InterPro" id="IPR003370">
    <property type="entry name" value="Chromate_transpt"/>
</dbReference>
<sequence>MIPLIERETAEKKKWVKQEEITDIIAVSQSVPGAVAINLSTFIGYRIMGKIGAITAAAGVILPSFLVILAIAMFFSRFGNNPFVKAFFAGVRPAVVALIIIAAINVGKSAIRDKIGTAVTIITVILVSFFKIHPIIAISTGGIFGFAVYKLWPSKVKEITDKKDGGNDLY</sequence>
<dbReference type="KEGG" id="css:Cst_c07410"/>
<comment type="similarity">
    <text evidence="2">Belongs to the chromate ion transporter (CHR) (TC 2.A.51) family.</text>
</comment>
<evidence type="ECO:0000313" key="8">
    <source>
        <dbReference type="EMBL" id="AGC67746.1"/>
    </source>
</evidence>
<name>L7VMQ6_THES1</name>
<evidence type="ECO:0000256" key="2">
    <source>
        <dbReference type="ARBA" id="ARBA00005262"/>
    </source>
</evidence>
<dbReference type="PANTHER" id="PTHR43663">
    <property type="entry name" value="CHROMATE TRANSPORT PROTEIN-RELATED"/>
    <property type="match status" value="1"/>
</dbReference>
<evidence type="ECO:0000313" key="9">
    <source>
        <dbReference type="Proteomes" id="UP000011220"/>
    </source>
</evidence>
<dbReference type="Proteomes" id="UP000011220">
    <property type="component" value="Chromosome"/>
</dbReference>
<dbReference type="EMBL" id="CP004044">
    <property type="protein sequence ID" value="AGC67746.1"/>
    <property type="molecule type" value="Genomic_DNA"/>
</dbReference>
<evidence type="ECO:0000256" key="5">
    <source>
        <dbReference type="ARBA" id="ARBA00022989"/>
    </source>
</evidence>
<keyword evidence="6 7" id="KW-0472">Membrane</keyword>
<feature type="transmembrane region" description="Helical" evidence="7">
    <location>
        <begin position="118"/>
        <end position="149"/>
    </location>
</feature>
<reference evidence="8 9" key="1">
    <citation type="journal article" date="2013" name="Genome Announc.">
        <title>Complete genome sequence of Clostridium stercorarium subsp. stercorarium strain DSM 8532, a thermophilic degrader of plant cell wall fibers.</title>
        <authorList>
            <person name="Poehlein A."/>
            <person name="Zverlov V.V."/>
            <person name="Daniel R."/>
            <person name="Schwarz W.H."/>
            <person name="Liebl W."/>
        </authorList>
    </citation>
    <scope>NUCLEOTIDE SEQUENCE [LARGE SCALE GENOMIC DNA]</scope>
    <source>
        <strain evidence="9">ATCC 35414 / DSM 8532 / NCIMB 11754</strain>
    </source>
</reference>
<keyword evidence="5 7" id="KW-1133">Transmembrane helix</keyword>
<keyword evidence="3" id="KW-1003">Cell membrane</keyword>
<evidence type="ECO:0000256" key="4">
    <source>
        <dbReference type="ARBA" id="ARBA00022692"/>
    </source>
</evidence>
<comment type="subcellular location">
    <subcellularLocation>
        <location evidence="1">Cell membrane</location>
        <topology evidence="1">Multi-pass membrane protein</topology>
    </subcellularLocation>
</comment>
<dbReference type="AlphaFoldDB" id="L7VMQ6"/>
<dbReference type="Pfam" id="PF02417">
    <property type="entry name" value="Chromate_transp"/>
    <property type="match status" value="1"/>
</dbReference>
<dbReference type="PANTHER" id="PTHR43663:SF2">
    <property type="entry name" value="CHROMATE TRANSPORT PROTEIN-RELATED"/>
    <property type="match status" value="1"/>
</dbReference>
<dbReference type="InterPro" id="IPR052518">
    <property type="entry name" value="CHR_Transporter"/>
</dbReference>
<proteinExistence type="inferred from homology"/>
<evidence type="ECO:0000256" key="6">
    <source>
        <dbReference type="ARBA" id="ARBA00023136"/>
    </source>
</evidence>
<keyword evidence="9" id="KW-1185">Reference proteome</keyword>
<protein>
    <submittedName>
        <fullName evidence="8">Chromate transportert ChrA</fullName>
    </submittedName>
</protein>
<evidence type="ECO:0000256" key="1">
    <source>
        <dbReference type="ARBA" id="ARBA00004651"/>
    </source>
</evidence>
<dbReference type="GO" id="GO:0005886">
    <property type="term" value="C:plasma membrane"/>
    <property type="evidence" value="ECO:0007669"/>
    <property type="project" value="UniProtKB-SubCell"/>
</dbReference>
<evidence type="ECO:0000256" key="7">
    <source>
        <dbReference type="SAM" id="Phobius"/>
    </source>
</evidence>